<dbReference type="Proteomes" id="UP000314294">
    <property type="component" value="Unassembled WGS sequence"/>
</dbReference>
<proteinExistence type="predicted"/>
<gene>
    <name evidence="1" type="ORF">EYF80_044180</name>
</gene>
<name>A0A4Z2FYJ5_9TELE</name>
<dbReference type="AlphaFoldDB" id="A0A4Z2FYJ5"/>
<comment type="caution">
    <text evidence="1">The sequence shown here is derived from an EMBL/GenBank/DDBJ whole genome shotgun (WGS) entry which is preliminary data.</text>
</comment>
<reference evidence="1 2" key="1">
    <citation type="submission" date="2019-03" db="EMBL/GenBank/DDBJ databases">
        <title>First draft genome of Liparis tanakae, snailfish: a comprehensive survey of snailfish specific genes.</title>
        <authorList>
            <person name="Kim W."/>
            <person name="Song I."/>
            <person name="Jeong J.-H."/>
            <person name="Kim D."/>
            <person name="Kim S."/>
            <person name="Ryu S."/>
            <person name="Song J.Y."/>
            <person name="Lee S.K."/>
        </authorList>
    </citation>
    <scope>NUCLEOTIDE SEQUENCE [LARGE SCALE GENOMIC DNA]</scope>
    <source>
        <tissue evidence="1">Muscle</tissue>
    </source>
</reference>
<organism evidence="1 2">
    <name type="scientific">Liparis tanakae</name>
    <name type="common">Tanaka's snailfish</name>
    <dbReference type="NCBI Taxonomy" id="230148"/>
    <lineage>
        <taxon>Eukaryota</taxon>
        <taxon>Metazoa</taxon>
        <taxon>Chordata</taxon>
        <taxon>Craniata</taxon>
        <taxon>Vertebrata</taxon>
        <taxon>Euteleostomi</taxon>
        <taxon>Actinopterygii</taxon>
        <taxon>Neopterygii</taxon>
        <taxon>Teleostei</taxon>
        <taxon>Neoteleostei</taxon>
        <taxon>Acanthomorphata</taxon>
        <taxon>Eupercaria</taxon>
        <taxon>Perciformes</taxon>
        <taxon>Cottioidei</taxon>
        <taxon>Cottales</taxon>
        <taxon>Liparidae</taxon>
        <taxon>Liparis</taxon>
    </lineage>
</organism>
<sequence>MKTSNFVKSPIHRSHRPLTAQHRVSNERRYAFQIPPAPAAPRCVQRPVTTLRDPGAERTAPTPISAVSLYRKAGADTPLWL</sequence>
<accession>A0A4Z2FYJ5</accession>
<dbReference type="EMBL" id="SRLO01000834">
    <property type="protein sequence ID" value="TNN45634.1"/>
    <property type="molecule type" value="Genomic_DNA"/>
</dbReference>
<protein>
    <submittedName>
        <fullName evidence="1">Uncharacterized protein</fullName>
    </submittedName>
</protein>
<evidence type="ECO:0000313" key="2">
    <source>
        <dbReference type="Proteomes" id="UP000314294"/>
    </source>
</evidence>
<keyword evidence="2" id="KW-1185">Reference proteome</keyword>
<evidence type="ECO:0000313" key="1">
    <source>
        <dbReference type="EMBL" id="TNN45634.1"/>
    </source>
</evidence>